<sequence>MLWIKQLSLIVGVEVHAISIAVSAFFGGLAVGSWYFGRKVDAAGQPWKLYAALEACVAVSAVVSTALMAIAAPWFVWLEARTGALAWCLPFVLVGVPAIFMGGTVPVLLRACRPASGALAGVIGGKLYAANTAGAVLGVLTVPFLLMPEFGIQGSARVAAALNLLIALLALAVQRRADRAPVPQETIDPSIAVAGDTAPHAAPATPARFALSIYAVAGGIALGYEVFWSQALVQFVSTRAFAFAVVLATYLSGIALGSSLVSRHVARCRDVWGTFATLIAASAASAVVMTFLLGDWIFGLQADVAHVTLQLSRSETVAMCARFLVASGGVVFIPTLFLGAAFPYALRMATNEGHIGQNAGRLIALNTVGGIVGTLVTGFWLIPTLGLVRTLAVLAGGAAITALIVVVRRPADTRARVIVVALGVLAAATALLTPADRFASLLANARGGDVVLYKEAQGATVTVLRQASTSHTFNRLYIQGVSNSGDTMTSLRYMRLQALLPLIISNGEPKSAMVIGLGTGITAGALLQYPGLVRRETAELLPAVVQAAAQFQGNYGVTSDPRMRIRVTDGRRALLANERQFDLITLEPPPPSAAGVANLYSTDFYHLAAQRLTTGGMVAQWLPLPTQNEADTKALIASFIKVFPNASLWTTELHEMLLVGSMQPQVLDAGSISRRYAQPQVSRALREVGIGSAGALLATWVTDRAGLAYYVEDTAPVTDDRPSIEYAPWVRSGAFPNTLEHLLALQGKPPIVGASPELDADYTRSRAALQAFYRASLAAMSGDRSTWRARFDQALSLEANNPYFNWFVASRPTSASQSAPQRASRPITQ</sequence>
<evidence type="ECO:0000256" key="1">
    <source>
        <dbReference type="ARBA" id="ARBA00023115"/>
    </source>
</evidence>
<dbReference type="Pfam" id="PF01564">
    <property type="entry name" value="Spermine_synth"/>
    <property type="match status" value="1"/>
</dbReference>
<protein>
    <submittedName>
        <fullName evidence="3">Spermidine synthase</fullName>
    </submittedName>
</protein>
<keyword evidence="4" id="KW-1185">Reference proteome</keyword>
<keyword evidence="2" id="KW-0812">Transmembrane</keyword>
<feature type="transmembrane region" description="Helical" evidence="2">
    <location>
        <begin position="240"/>
        <end position="261"/>
    </location>
</feature>
<proteinExistence type="predicted"/>
<feature type="transmembrane region" description="Helical" evidence="2">
    <location>
        <begin position="15"/>
        <end position="37"/>
    </location>
</feature>
<feature type="transmembrane region" description="Helical" evidence="2">
    <location>
        <begin position="414"/>
        <end position="432"/>
    </location>
</feature>
<feature type="transmembrane region" description="Helical" evidence="2">
    <location>
        <begin position="84"/>
        <end position="108"/>
    </location>
</feature>
<dbReference type="SUPFAM" id="SSF53335">
    <property type="entry name" value="S-adenosyl-L-methionine-dependent methyltransferases"/>
    <property type="match status" value="1"/>
</dbReference>
<feature type="transmembrane region" description="Helical" evidence="2">
    <location>
        <begin position="128"/>
        <end position="146"/>
    </location>
</feature>
<feature type="transmembrane region" description="Helical" evidence="2">
    <location>
        <begin position="49"/>
        <end position="78"/>
    </location>
</feature>
<reference evidence="4" key="1">
    <citation type="submission" date="2015-12" db="EMBL/GenBank/DDBJ databases">
        <title>Complete genome sequence of Pandoraea norimbergensis DSM 11628.</title>
        <authorList>
            <person name="Ee R."/>
            <person name="Lim Y.-L."/>
            <person name="Yong D."/>
            <person name="Yin W.-F."/>
            <person name="Chan K.-G."/>
        </authorList>
    </citation>
    <scope>NUCLEOTIDE SEQUENCE [LARGE SCALE GENOMIC DNA]</scope>
    <source>
        <strain evidence="4">DSM 11628</strain>
    </source>
</reference>
<dbReference type="InterPro" id="IPR029063">
    <property type="entry name" value="SAM-dependent_MTases_sf"/>
</dbReference>
<evidence type="ECO:0000313" key="4">
    <source>
        <dbReference type="Proteomes" id="UP000060277"/>
    </source>
</evidence>
<feature type="transmembrane region" description="Helical" evidence="2">
    <location>
        <begin position="273"/>
        <end position="293"/>
    </location>
</feature>
<dbReference type="Gene3D" id="3.40.50.150">
    <property type="entry name" value="Vaccinia Virus protein VP39"/>
    <property type="match status" value="1"/>
</dbReference>
<feature type="transmembrane region" description="Helical" evidence="2">
    <location>
        <begin position="209"/>
        <end position="228"/>
    </location>
</feature>
<feature type="transmembrane region" description="Helical" evidence="2">
    <location>
        <begin position="152"/>
        <end position="173"/>
    </location>
</feature>
<feature type="transmembrane region" description="Helical" evidence="2">
    <location>
        <begin position="358"/>
        <end position="382"/>
    </location>
</feature>
<organism evidence="3 4">
    <name type="scientific">Pandoraea norimbergensis</name>
    <dbReference type="NCBI Taxonomy" id="93219"/>
    <lineage>
        <taxon>Bacteria</taxon>
        <taxon>Pseudomonadati</taxon>
        <taxon>Pseudomonadota</taxon>
        <taxon>Betaproteobacteria</taxon>
        <taxon>Burkholderiales</taxon>
        <taxon>Burkholderiaceae</taxon>
        <taxon>Pandoraea</taxon>
    </lineage>
</organism>
<accession>A0ABN4JQ55</accession>
<dbReference type="PANTHER" id="PTHR43317">
    <property type="entry name" value="THERMOSPERMINE SYNTHASE ACAULIS5"/>
    <property type="match status" value="1"/>
</dbReference>
<keyword evidence="1" id="KW-0620">Polyamine biosynthesis</keyword>
<keyword evidence="2" id="KW-0472">Membrane</keyword>
<evidence type="ECO:0000256" key="2">
    <source>
        <dbReference type="SAM" id="Phobius"/>
    </source>
</evidence>
<dbReference type="Proteomes" id="UP000060277">
    <property type="component" value="Chromosome"/>
</dbReference>
<name>A0ABN4JQ55_9BURK</name>
<dbReference type="PANTHER" id="PTHR43317:SF1">
    <property type="entry name" value="THERMOSPERMINE SYNTHASE ACAULIS5"/>
    <property type="match status" value="1"/>
</dbReference>
<dbReference type="NCBIfam" id="NF037959">
    <property type="entry name" value="MFS_SpdSyn"/>
    <property type="match status" value="1"/>
</dbReference>
<keyword evidence="2" id="KW-1133">Transmembrane helix</keyword>
<gene>
    <name evidence="3" type="ORF">AT302_20265</name>
</gene>
<dbReference type="EMBL" id="CP013480">
    <property type="protein sequence ID" value="ALS63440.1"/>
    <property type="molecule type" value="Genomic_DNA"/>
</dbReference>
<feature type="transmembrane region" description="Helical" evidence="2">
    <location>
        <begin position="323"/>
        <end position="346"/>
    </location>
</feature>
<evidence type="ECO:0000313" key="3">
    <source>
        <dbReference type="EMBL" id="ALS63440.1"/>
    </source>
</evidence>
<feature type="transmembrane region" description="Helical" evidence="2">
    <location>
        <begin position="388"/>
        <end position="407"/>
    </location>
</feature>